<name>A0AAN7UTP3_9PEZI</name>
<evidence type="ECO:0000313" key="2">
    <source>
        <dbReference type="Proteomes" id="UP001305414"/>
    </source>
</evidence>
<sequence length="92" mass="10200">MAMEKGQMKCRLAQGVFDLQRLAASSQLAHHHLIASQYSHVKCRLSVFGSYSSKPGVLSQFRYQSSVTFSNSEVQGRSATAILSQYVDISQE</sequence>
<dbReference type="AlphaFoldDB" id="A0AAN7UTP3"/>
<proteinExistence type="predicted"/>
<organism evidence="1 2">
    <name type="scientific">Xylaria bambusicola</name>
    <dbReference type="NCBI Taxonomy" id="326684"/>
    <lineage>
        <taxon>Eukaryota</taxon>
        <taxon>Fungi</taxon>
        <taxon>Dikarya</taxon>
        <taxon>Ascomycota</taxon>
        <taxon>Pezizomycotina</taxon>
        <taxon>Sordariomycetes</taxon>
        <taxon>Xylariomycetidae</taxon>
        <taxon>Xylariales</taxon>
        <taxon>Xylariaceae</taxon>
        <taxon>Xylaria</taxon>
    </lineage>
</organism>
<dbReference type="EMBL" id="JAWHQM010000021">
    <property type="protein sequence ID" value="KAK5631721.1"/>
    <property type="molecule type" value="Genomic_DNA"/>
</dbReference>
<evidence type="ECO:0000313" key="1">
    <source>
        <dbReference type="EMBL" id="KAK5631721.1"/>
    </source>
</evidence>
<gene>
    <name evidence="1" type="ORF">RRF57_007435</name>
</gene>
<protein>
    <submittedName>
        <fullName evidence="1">Uncharacterized protein</fullName>
    </submittedName>
</protein>
<dbReference type="Proteomes" id="UP001305414">
    <property type="component" value="Unassembled WGS sequence"/>
</dbReference>
<reference evidence="1 2" key="1">
    <citation type="submission" date="2023-10" db="EMBL/GenBank/DDBJ databases">
        <title>Draft genome sequence of Xylaria bambusicola isolate GMP-LS, the root and basal stem rot pathogen of sugarcane in Indonesia.</title>
        <authorList>
            <person name="Selvaraj P."/>
            <person name="Muralishankar V."/>
            <person name="Muruganantham S."/>
            <person name="Sp S."/>
            <person name="Haryani S."/>
            <person name="Lau K.J.X."/>
            <person name="Naqvi N.I."/>
        </authorList>
    </citation>
    <scope>NUCLEOTIDE SEQUENCE [LARGE SCALE GENOMIC DNA]</scope>
    <source>
        <strain evidence="1">GMP-LS</strain>
    </source>
</reference>
<keyword evidence="2" id="KW-1185">Reference proteome</keyword>
<accession>A0AAN7UTP3</accession>
<comment type="caution">
    <text evidence="1">The sequence shown here is derived from an EMBL/GenBank/DDBJ whole genome shotgun (WGS) entry which is preliminary data.</text>
</comment>